<keyword evidence="4" id="KW-1185">Reference proteome</keyword>
<evidence type="ECO:0000313" key="3">
    <source>
        <dbReference type="EMBL" id="NYE45877.1"/>
    </source>
</evidence>
<dbReference type="PROSITE" id="PS50005">
    <property type="entry name" value="TPR"/>
    <property type="match status" value="1"/>
</dbReference>
<dbReference type="CDD" id="cd02966">
    <property type="entry name" value="TlpA_like_family"/>
    <property type="match status" value="1"/>
</dbReference>
<gene>
    <name evidence="3" type="ORF">HDA32_000997</name>
</gene>
<reference evidence="3 4" key="1">
    <citation type="submission" date="2020-07" db="EMBL/GenBank/DDBJ databases">
        <title>Sequencing the genomes of 1000 actinobacteria strains.</title>
        <authorList>
            <person name="Klenk H.-P."/>
        </authorList>
    </citation>
    <scope>NUCLEOTIDE SEQUENCE [LARGE SCALE GENOMIC DNA]</scope>
    <source>
        <strain evidence="3 4">CXB654</strain>
    </source>
</reference>
<dbReference type="InterPro" id="IPR013766">
    <property type="entry name" value="Thioredoxin_domain"/>
</dbReference>
<evidence type="ECO:0000256" key="1">
    <source>
        <dbReference type="PROSITE-ProRule" id="PRU00339"/>
    </source>
</evidence>
<dbReference type="Pfam" id="PF00578">
    <property type="entry name" value="AhpC-TSA"/>
    <property type="match status" value="1"/>
</dbReference>
<dbReference type="InterPro" id="IPR050553">
    <property type="entry name" value="Thioredoxin_ResA/DsbE_sf"/>
</dbReference>
<dbReference type="Gene3D" id="3.40.30.10">
    <property type="entry name" value="Glutaredoxin"/>
    <property type="match status" value="1"/>
</dbReference>
<dbReference type="InterPro" id="IPR036249">
    <property type="entry name" value="Thioredoxin-like_sf"/>
</dbReference>
<sequence length="343" mass="36810">MRFEVLTEGVGESLEAEPDASGRLMAAVEAPVLGWRRRAHGWCRGDACVPSARAAQLEEDGRIDVVAFAEMLGDAVAVDIGAGLVATVPTPPPGSGTGEAPDFTLTGLDGVPYRLSDFRGRKVALVIWASWCGCRYDLPAWEARHRELAGHGFTVVSVALDHALDDARPWIEEAAPAHPALVDLDGVVAARYDVVNVPTAVWIDEDGRVARPQDTQVATDLFQSLNGLSADASLAALRRWVTRGDTGIGDERRGLRVPTDREQRARAHARLAVALAERGDADRAAHHRRRAAELAPRDVAIRRGLMGLLGEDPFGEAYFALRDELTAAGVPIYRPLGADTADA</sequence>
<dbReference type="RefSeq" id="WP_246334241.1">
    <property type="nucleotide sequence ID" value="NZ_BAAAYY010000024.1"/>
</dbReference>
<dbReference type="GO" id="GO:0016209">
    <property type="term" value="F:antioxidant activity"/>
    <property type="evidence" value="ECO:0007669"/>
    <property type="project" value="InterPro"/>
</dbReference>
<dbReference type="PANTHER" id="PTHR42852">
    <property type="entry name" value="THIOL:DISULFIDE INTERCHANGE PROTEIN DSBE"/>
    <property type="match status" value="1"/>
</dbReference>
<feature type="domain" description="Thioredoxin" evidence="2">
    <location>
        <begin position="94"/>
        <end position="239"/>
    </location>
</feature>
<dbReference type="InterPro" id="IPR000866">
    <property type="entry name" value="AhpC/TSA"/>
</dbReference>
<keyword evidence="1" id="KW-0802">TPR repeat</keyword>
<dbReference type="EMBL" id="JACCCC010000001">
    <property type="protein sequence ID" value="NYE45877.1"/>
    <property type="molecule type" value="Genomic_DNA"/>
</dbReference>
<dbReference type="PROSITE" id="PS51352">
    <property type="entry name" value="THIOREDOXIN_2"/>
    <property type="match status" value="1"/>
</dbReference>
<feature type="repeat" description="TPR" evidence="1">
    <location>
        <begin position="265"/>
        <end position="298"/>
    </location>
</feature>
<dbReference type="SUPFAM" id="SSF52833">
    <property type="entry name" value="Thioredoxin-like"/>
    <property type="match status" value="1"/>
</dbReference>
<dbReference type="Proteomes" id="UP000589036">
    <property type="component" value="Unassembled WGS sequence"/>
</dbReference>
<dbReference type="AlphaFoldDB" id="A0A852TRF3"/>
<protein>
    <submittedName>
        <fullName evidence="3">Peroxiredoxin</fullName>
    </submittedName>
</protein>
<organism evidence="3 4">
    <name type="scientific">Spinactinospora alkalitolerans</name>
    <dbReference type="NCBI Taxonomy" id="687207"/>
    <lineage>
        <taxon>Bacteria</taxon>
        <taxon>Bacillati</taxon>
        <taxon>Actinomycetota</taxon>
        <taxon>Actinomycetes</taxon>
        <taxon>Streptosporangiales</taxon>
        <taxon>Nocardiopsidaceae</taxon>
        <taxon>Spinactinospora</taxon>
    </lineage>
</organism>
<dbReference type="PANTHER" id="PTHR42852:SF13">
    <property type="entry name" value="PROTEIN DIPZ"/>
    <property type="match status" value="1"/>
</dbReference>
<dbReference type="InterPro" id="IPR019734">
    <property type="entry name" value="TPR_rpt"/>
</dbReference>
<dbReference type="GO" id="GO:0016491">
    <property type="term" value="F:oxidoreductase activity"/>
    <property type="evidence" value="ECO:0007669"/>
    <property type="project" value="InterPro"/>
</dbReference>
<comment type="caution">
    <text evidence="3">The sequence shown here is derived from an EMBL/GenBank/DDBJ whole genome shotgun (WGS) entry which is preliminary data.</text>
</comment>
<accession>A0A852TRF3</accession>
<evidence type="ECO:0000259" key="2">
    <source>
        <dbReference type="PROSITE" id="PS51352"/>
    </source>
</evidence>
<proteinExistence type="predicted"/>
<name>A0A852TRF3_9ACTN</name>
<evidence type="ECO:0000313" key="4">
    <source>
        <dbReference type="Proteomes" id="UP000589036"/>
    </source>
</evidence>